<dbReference type="RefSeq" id="XP_010424395.1">
    <property type="nucleotide sequence ID" value="XM_010426093.1"/>
</dbReference>
<evidence type="ECO:0000313" key="3">
    <source>
        <dbReference type="RefSeq" id="XP_010424395.1"/>
    </source>
</evidence>
<accession>A0ABM0TCW3</accession>
<dbReference type="Proteomes" id="UP000694864">
    <property type="component" value="Chromosome 8"/>
</dbReference>
<protein>
    <submittedName>
        <fullName evidence="3">Ubiquitin-conjugating enzyme E2-17 kDa-like</fullName>
    </submittedName>
</protein>
<dbReference type="SUPFAM" id="SSF54495">
    <property type="entry name" value="UBC-like"/>
    <property type="match status" value="1"/>
</dbReference>
<sequence>MSQFSSTHLRHALKSLNKDHSTNVTAVIVDDNIFKWETTLIGPVNTPYEGGVFKMSIHFPCDYPNNPPKVCFKTKIFHPNISERGAIYLRVLKSTYWHPMPIIWLFKTIVEKLIEPELDDEDQVDKNLANLYKTDRAWFEETTIEMTNQYAGRAN</sequence>
<evidence type="ECO:0000313" key="2">
    <source>
        <dbReference type="Proteomes" id="UP000694864"/>
    </source>
</evidence>
<gene>
    <name evidence="3" type="primary">LOC104709486</name>
</gene>
<dbReference type="GeneID" id="104709486"/>
<dbReference type="PANTHER" id="PTHR24068">
    <property type="entry name" value="UBIQUITIN-CONJUGATING ENZYME E2"/>
    <property type="match status" value="1"/>
</dbReference>
<organism evidence="2 3">
    <name type="scientific">Camelina sativa</name>
    <name type="common">False flax</name>
    <name type="synonym">Myagrum sativum</name>
    <dbReference type="NCBI Taxonomy" id="90675"/>
    <lineage>
        <taxon>Eukaryota</taxon>
        <taxon>Viridiplantae</taxon>
        <taxon>Streptophyta</taxon>
        <taxon>Embryophyta</taxon>
        <taxon>Tracheophyta</taxon>
        <taxon>Spermatophyta</taxon>
        <taxon>Magnoliopsida</taxon>
        <taxon>eudicotyledons</taxon>
        <taxon>Gunneridae</taxon>
        <taxon>Pentapetalae</taxon>
        <taxon>rosids</taxon>
        <taxon>malvids</taxon>
        <taxon>Brassicales</taxon>
        <taxon>Brassicaceae</taxon>
        <taxon>Camelineae</taxon>
        <taxon>Camelina</taxon>
    </lineage>
</organism>
<reference evidence="3" key="2">
    <citation type="submission" date="2025-08" db="UniProtKB">
        <authorList>
            <consortium name="RefSeq"/>
        </authorList>
    </citation>
    <scope>IDENTIFICATION</scope>
    <source>
        <tissue evidence="3">Leaf</tissue>
    </source>
</reference>
<keyword evidence="2" id="KW-1185">Reference proteome</keyword>
<dbReference type="Pfam" id="PF00179">
    <property type="entry name" value="UQ_con"/>
    <property type="match status" value="1"/>
</dbReference>
<reference evidence="2" key="1">
    <citation type="journal article" date="2014" name="Nat. Commun.">
        <title>The emerging biofuel crop Camelina sativa retains a highly undifferentiated hexaploid genome structure.</title>
        <authorList>
            <person name="Kagale S."/>
            <person name="Koh C."/>
            <person name="Nixon J."/>
            <person name="Bollina V."/>
            <person name="Clarke W.E."/>
            <person name="Tuteja R."/>
            <person name="Spillane C."/>
            <person name="Robinson S.J."/>
            <person name="Links M.G."/>
            <person name="Clarke C."/>
            <person name="Higgins E.E."/>
            <person name="Huebert T."/>
            <person name="Sharpe A.G."/>
            <person name="Parkin I.A."/>
        </authorList>
    </citation>
    <scope>NUCLEOTIDE SEQUENCE [LARGE SCALE GENOMIC DNA]</scope>
    <source>
        <strain evidence="2">cv. DH55</strain>
    </source>
</reference>
<proteinExistence type="predicted"/>
<dbReference type="PROSITE" id="PS50127">
    <property type="entry name" value="UBC_2"/>
    <property type="match status" value="1"/>
</dbReference>
<evidence type="ECO:0000259" key="1">
    <source>
        <dbReference type="PROSITE" id="PS50127"/>
    </source>
</evidence>
<dbReference type="SMART" id="SM00212">
    <property type="entry name" value="UBCc"/>
    <property type="match status" value="1"/>
</dbReference>
<dbReference type="InterPro" id="IPR016135">
    <property type="entry name" value="UBQ-conjugating_enzyme/RWD"/>
</dbReference>
<name>A0ABM0TCW3_CAMSA</name>
<feature type="domain" description="UBC core" evidence="1">
    <location>
        <begin position="4"/>
        <end position="152"/>
    </location>
</feature>
<dbReference type="Gene3D" id="3.10.110.10">
    <property type="entry name" value="Ubiquitin Conjugating Enzyme"/>
    <property type="match status" value="1"/>
</dbReference>
<dbReference type="InterPro" id="IPR000608">
    <property type="entry name" value="UBC"/>
</dbReference>